<keyword evidence="10" id="KW-0812">Transmembrane</keyword>
<feature type="transmembrane region" description="Helical" evidence="10">
    <location>
        <begin position="197"/>
        <end position="218"/>
    </location>
</feature>
<evidence type="ECO:0000256" key="10">
    <source>
        <dbReference type="SAM" id="Phobius"/>
    </source>
</evidence>
<evidence type="ECO:0000256" key="3">
    <source>
        <dbReference type="ARBA" id="ARBA00022525"/>
    </source>
</evidence>
<comment type="caution">
    <text evidence="12">The sequence shown here is derived from an EMBL/GenBank/DDBJ whole genome shotgun (WGS) entry which is preliminary data.</text>
</comment>
<evidence type="ECO:0000256" key="1">
    <source>
        <dbReference type="ARBA" id="ARBA00004613"/>
    </source>
</evidence>
<keyword evidence="3" id="KW-0964">Secreted</keyword>
<dbReference type="EMBL" id="JAWDGP010004054">
    <property type="protein sequence ID" value="KAK3768469.1"/>
    <property type="molecule type" value="Genomic_DNA"/>
</dbReference>
<dbReference type="PROSITE" id="PS51362">
    <property type="entry name" value="TGF_BETA_2"/>
    <property type="match status" value="1"/>
</dbReference>
<feature type="region of interest" description="Disordered" evidence="9">
    <location>
        <begin position="1"/>
        <end position="42"/>
    </location>
</feature>
<dbReference type="GO" id="GO:0008083">
    <property type="term" value="F:growth factor activity"/>
    <property type="evidence" value="ECO:0007669"/>
    <property type="project" value="UniProtKB-KW"/>
</dbReference>
<feature type="compositionally biased region" description="Low complexity" evidence="9">
    <location>
        <begin position="232"/>
        <end position="249"/>
    </location>
</feature>
<dbReference type="SUPFAM" id="SSF57501">
    <property type="entry name" value="Cystine-knot cytokines"/>
    <property type="match status" value="1"/>
</dbReference>
<evidence type="ECO:0000313" key="12">
    <source>
        <dbReference type="EMBL" id="KAK3768469.1"/>
    </source>
</evidence>
<dbReference type="Gene3D" id="2.10.90.10">
    <property type="entry name" value="Cystine-knot cytokines"/>
    <property type="match status" value="1"/>
</dbReference>
<comment type="subcellular location">
    <subcellularLocation>
        <location evidence="1">Secreted</location>
    </subcellularLocation>
</comment>
<feature type="domain" description="TGF-beta family profile" evidence="11">
    <location>
        <begin position="532"/>
        <end position="652"/>
    </location>
</feature>
<dbReference type="Pfam" id="PF00688">
    <property type="entry name" value="TGFb_propeptide"/>
    <property type="match status" value="1"/>
</dbReference>
<feature type="region of interest" description="Disordered" evidence="9">
    <location>
        <begin position="232"/>
        <end position="254"/>
    </location>
</feature>
<dbReference type="GO" id="GO:0005125">
    <property type="term" value="F:cytokine activity"/>
    <property type="evidence" value="ECO:0007669"/>
    <property type="project" value="TreeGrafter"/>
</dbReference>
<dbReference type="CDD" id="cd13759">
    <property type="entry name" value="TGF_beta_NODAL"/>
    <property type="match status" value="1"/>
</dbReference>
<reference evidence="12" key="1">
    <citation type="journal article" date="2023" name="G3 (Bethesda)">
        <title>A reference genome for the long-term kleptoplast-retaining sea slug Elysia crispata morphotype clarki.</title>
        <authorList>
            <person name="Eastman K.E."/>
            <person name="Pendleton A.L."/>
            <person name="Shaikh M.A."/>
            <person name="Suttiyut T."/>
            <person name="Ogas R."/>
            <person name="Tomko P."/>
            <person name="Gavelis G."/>
            <person name="Widhalm J.R."/>
            <person name="Wisecaver J.H."/>
        </authorList>
    </citation>
    <scope>NUCLEOTIDE SEQUENCE</scope>
    <source>
        <strain evidence="12">ECLA1</strain>
    </source>
</reference>
<dbReference type="Proteomes" id="UP001283361">
    <property type="component" value="Unassembled WGS sequence"/>
</dbReference>
<keyword evidence="6" id="KW-1015">Disulfide bond</keyword>
<keyword evidence="5 8" id="KW-0339">Growth factor</keyword>
<dbReference type="PANTHER" id="PTHR11848:SF302">
    <property type="entry name" value="TGF-BETA FAMILY PROFILE DOMAIN-CONTAINING PROTEIN"/>
    <property type="match status" value="1"/>
</dbReference>
<dbReference type="AlphaFoldDB" id="A0AAE0ZFK1"/>
<gene>
    <name evidence="12" type="ORF">RRG08_060831</name>
</gene>
<protein>
    <recommendedName>
        <fullName evidence="11">TGF-beta family profile domain-containing protein</fullName>
    </recommendedName>
</protein>
<evidence type="ECO:0000313" key="13">
    <source>
        <dbReference type="Proteomes" id="UP001283361"/>
    </source>
</evidence>
<keyword evidence="7" id="KW-0325">Glycoprotein</keyword>
<dbReference type="GO" id="GO:0005615">
    <property type="term" value="C:extracellular space"/>
    <property type="evidence" value="ECO:0007669"/>
    <property type="project" value="TreeGrafter"/>
</dbReference>
<evidence type="ECO:0000256" key="8">
    <source>
        <dbReference type="RuleBase" id="RU000354"/>
    </source>
</evidence>
<dbReference type="Pfam" id="PF00019">
    <property type="entry name" value="TGF_beta"/>
    <property type="match status" value="1"/>
</dbReference>
<evidence type="ECO:0000256" key="6">
    <source>
        <dbReference type="ARBA" id="ARBA00023157"/>
    </source>
</evidence>
<keyword evidence="4" id="KW-0732">Signal</keyword>
<name>A0AAE0ZFK1_9GAST</name>
<feature type="compositionally biased region" description="Basic residues" evidence="9">
    <location>
        <begin position="524"/>
        <end position="543"/>
    </location>
</feature>
<dbReference type="InterPro" id="IPR029034">
    <property type="entry name" value="Cystine-knot_cytokine"/>
</dbReference>
<evidence type="ECO:0000256" key="7">
    <source>
        <dbReference type="ARBA" id="ARBA00023180"/>
    </source>
</evidence>
<evidence type="ECO:0000256" key="4">
    <source>
        <dbReference type="ARBA" id="ARBA00022729"/>
    </source>
</evidence>
<keyword evidence="10" id="KW-0472">Membrane</keyword>
<evidence type="ECO:0000259" key="11">
    <source>
        <dbReference type="PROSITE" id="PS51362"/>
    </source>
</evidence>
<keyword evidence="13" id="KW-1185">Reference proteome</keyword>
<evidence type="ECO:0000256" key="9">
    <source>
        <dbReference type="SAM" id="MobiDB-lite"/>
    </source>
</evidence>
<sequence length="652" mass="73643">MEQAFSSVYSTGTTDASLTSRQASGQSSSGKNSINVQSATHASKTAYQPKGLDYDAEITNFKHSGGMSELARNLNPEQYSPLYRDKAEGTDLEPLKYLDQFLSNSSDETLLFSQCLHTQQRLLASGLHFTCIEAPNVQCTKEANQCKAPSCVLHAHRSKTRTYSLNILSLLKAPNQSYGSLGEVSHCRNYSDPFSRFNAVFSITTSVVLLLALLQLPIAMATNLSSREFHPSQVLSSSSPMPSDEASPSAGNRISSQVAGTADEVKEDEVLHHLYRNGRNMADFRKPSVTFMVELFNDLQRGGVLGYSNRVEPVTDTVRSFSGENSKRSRKGKRTVDFHVPFLPQHETLRAAEIRFLRSPTQKKAFRRFRFRMDIRARGRIVNKFTFRENAKAQYEYNVFDVTSIVRPWINSHHGNMSLHIRVSRKLRNHLLMPSKDNPARSTSLIVLYLEDKEFLKNMYASFTKADEKSTDGNSQSSSSILSSSSKSSKTRSIRSVAVSQPASVLEDNNLHSENATGDSPLRRTPRGTRIRRLRNRKSKSRRYRPVRRENCKMYDFHVDFTVIGWGEWIIHPKRFNSKFCFGQCPSPIEAKYHPTNHAMLQTLMRMKLPNVAPSPCCVPTKLKAVSMLYVEYDEIVVRSHEDMVVDQCGCR</sequence>
<feature type="region of interest" description="Disordered" evidence="9">
    <location>
        <begin position="505"/>
        <end position="543"/>
    </location>
</feature>
<keyword evidence="10" id="KW-1133">Transmembrane helix</keyword>
<dbReference type="PANTHER" id="PTHR11848">
    <property type="entry name" value="TGF-BETA FAMILY"/>
    <property type="match status" value="1"/>
</dbReference>
<evidence type="ECO:0000256" key="5">
    <source>
        <dbReference type="ARBA" id="ARBA00023030"/>
    </source>
</evidence>
<dbReference type="PROSITE" id="PS00250">
    <property type="entry name" value="TGF_BETA_1"/>
    <property type="match status" value="1"/>
</dbReference>
<organism evidence="12 13">
    <name type="scientific">Elysia crispata</name>
    <name type="common">lettuce slug</name>
    <dbReference type="NCBI Taxonomy" id="231223"/>
    <lineage>
        <taxon>Eukaryota</taxon>
        <taxon>Metazoa</taxon>
        <taxon>Spiralia</taxon>
        <taxon>Lophotrochozoa</taxon>
        <taxon>Mollusca</taxon>
        <taxon>Gastropoda</taxon>
        <taxon>Heterobranchia</taxon>
        <taxon>Euthyneura</taxon>
        <taxon>Panpulmonata</taxon>
        <taxon>Sacoglossa</taxon>
        <taxon>Placobranchoidea</taxon>
        <taxon>Plakobranchidae</taxon>
        <taxon>Elysia</taxon>
    </lineage>
</organism>
<dbReference type="InterPro" id="IPR017948">
    <property type="entry name" value="TGFb_CS"/>
</dbReference>
<feature type="region of interest" description="Disordered" evidence="9">
    <location>
        <begin position="466"/>
        <end position="486"/>
    </location>
</feature>
<dbReference type="SMART" id="SM00204">
    <property type="entry name" value="TGFB"/>
    <property type="match status" value="1"/>
</dbReference>
<dbReference type="InterPro" id="IPR015615">
    <property type="entry name" value="TGF-beta-rel"/>
</dbReference>
<dbReference type="FunFam" id="2.10.90.10:FF:000001">
    <property type="entry name" value="Bone morphogenetic protein 4"/>
    <property type="match status" value="1"/>
</dbReference>
<accession>A0AAE0ZFK1</accession>
<evidence type="ECO:0000256" key="2">
    <source>
        <dbReference type="ARBA" id="ARBA00006656"/>
    </source>
</evidence>
<feature type="compositionally biased region" description="Low complexity" evidence="9">
    <location>
        <begin position="475"/>
        <end position="486"/>
    </location>
</feature>
<dbReference type="InterPro" id="IPR001111">
    <property type="entry name" value="TGF-b_propeptide"/>
</dbReference>
<dbReference type="InterPro" id="IPR001839">
    <property type="entry name" value="TGF-b_C"/>
</dbReference>
<comment type="similarity">
    <text evidence="2 8">Belongs to the TGF-beta family.</text>
</comment>
<dbReference type="Gene3D" id="2.60.120.970">
    <property type="match status" value="1"/>
</dbReference>
<proteinExistence type="inferred from homology"/>